<dbReference type="Pfam" id="PF00155">
    <property type="entry name" value="Aminotran_1_2"/>
    <property type="match status" value="1"/>
</dbReference>
<evidence type="ECO:0000313" key="8">
    <source>
        <dbReference type="Proteomes" id="UP000660047"/>
    </source>
</evidence>
<dbReference type="AlphaFoldDB" id="A0AAI9NZ36"/>
<dbReference type="InterPro" id="IPR004839">
    <property type="entry name" value="Aminotransferase_I/II_large"/>
</dbReference>
<keyword evidence="4" id="KW-0456">Lyase</keyword>
<keyword evidence="3" id="KW-0663">Pyridoxal phosphate</keyword>
<evidence type="ECO:0000259" key="6">
    <source>
        <dbReference type="Pfam" id="PF00155"/>
    </source>
</evidence>
<dbReference type="CDD" id="cd00609">
    <property type="entry name" value="AAT_like"/>
    <property type="match status" value="1"/>
</dbReference>
<proteinExistence type="inferred from homology"/>
<evidence type="ECO:0000256" key="5">
    <source>
        <dbReference type="ARBA" id="ARBA00037974"/>
    </source>
</evidence>
<dbReference type="GO" id="GO:0030170">
    <property type="term" value="F:pyridoxal phosphate binding"/>
    <property type="evidence" value="ECO:0007669"/>
    <property type="project" value="InterPro"/>
</dbReference>
<comment type="caution">
    <text evidence="7">The sequence shown here is derived from an EMBL/GenBank/DDBJ whole genome shotgun (WGS) entry which is preliminary data.</text>
</comment>
<dbReference type="GO" id="GO:0047804">
    <property type="term" value="F:cysteine-S-conjugate beta-lyase activity"/>
    <property type="evidence" value="ECO:0007669"/>
    <property type="project" value="UniProtKB-EC"/>
</dbReference>
<dbReference type="InterPro" id="IPR015424">
    <property type="entry name" value="PyrdxlP-dep_Trfase"/>
</dbReference>
<dbReference type="InterPro" id="IPR015421">
    <property type="entry name" value="PyrdxlP-dep_Trfase_major"/>
</dbReference>
<organism evidence="7 8">
    <name type="scientific">Coprococcus eutactus</name>
    <dbReference type="NCBI Taxonomy" id="33043"/>
    <lineage>
        <taxon>Bacteria</taxon>
        <taxon>Bacillati</taxon>
        <taxon>Bacillota</taxon>
        <taxon>Clostridia</taxon>
        <taxon>Lachnospirales</taxon>
        <taxon>Lachnospiraceae</taxon>
        <taxon>Coprococcus</taxon>
    </lineage>
</organism>
<dbReference type="Proteomes" id="UP000660047">
    <property type="component" value="Unassembled WGS sequence"/>
</dbReference>
<dbReference type="SUPFAM" id="SSF53383">
    <property type="entry name" value="PLP-dependent transferases"/>
    <property type="match status" value="1"/>
</dbReference>
<dbReference type="InterPro" id="IPR015422">
    <property type="entry name" value="PyrdxlP-dep_Trfase_small"/>
</dbReference>
<dbReference type="PANTHER" id="PTHR43525">
    <property type="entry name" value="PROTEIN MALY"/>
    <property type="match status" value="1"/>
</dbReference>
<dbReference type="EMBL" id="BLYL01000010">
    <property type="protein sequence ID" value="GFO94804.1"/>
    <property type="molecule type" value="Genomic_DNA"/>
</dbReference>
<evidence type="ECO:0000256" key="2">
    <source>
        <dbReference type="ARBA" id="ARBA00012224"/>
    </source>
</evidence>
<accession>A0AAI9NZ36</accession>
<sequence>MKFDFDKVIDRRGTGSLKWDVPENELPMWVADMDFQTAPCIREALAARVEHGIFGYSIIPDEWADAYVNWWGNRHGFAIDRDWLVFCSGVIPAISTAVRKLTTPAENVVVQTPVYNIFFNSIYNNGRNILESPLKYDGEGYAMDFEDLEEKLADPQTSLMILCNPQNPAGKIWDKETLAHVGELCAKYGVTVISDEIHCDLTDPGKEYVPFATASDTCRDISVTCIAPTKTFNIAGIQTAAIVVPDKFLRHKMWRGLNTDEVAEPNAFAVDAAIAAFTNGGEWLDSLRQYLYENKQYVRKFIDEKVPGIKVVYSEATYLLWLDCSGICGAAGEDGNAKALSKFIRKNTGLYMSPGLSYGKNGKSFIRLNIACPRSTVEEGMKRLAEGTTAFRKMNAETVNIDNAAKKGDIDE</sequence>
<dbReference type="InterPro" id="IPR027619">
    <property type="entry name" value="C-S_lyase_PatB-like"/>
</dbReference>
<dbReference type="Gene3D" id="3.90.1150.10">
    <property type="entry name" value="Aspartate Aminotransferase, domain 1"/>
    <property type="match status" value="1"/>
</dbReference>
<name>A0AAI9NZ36_9FIRM</name>
<dbReference type="NCBIfam" id="TIGR04350">
    <property type="entry name" value="C_S_lyase_PatB"/>
    <property type="match status" value="1"/>
</dbReference>
<dbReference type="EC" id="4.4.1.13" evidence="2"/>
<comment type="similarity">
    <text evidence="5">Belongs to the class-II pyridoxal-phosphate-dependent aminotransferase family. MalY/PatB cystathionine beta-lyase subfamily.</text>
</comment>
<evidence type="ECO:0000256" key="4">
    <source>
        <dbReference type="ARBA" id="ARBA00023239"/>
    </source>
</evidence>
<comment type="cofactor">
    <cofactor evidence="1">
        <name>pyridoxal 5'-phosphate</name>
        <dbReference type="ChEBI" id="CHEBI:597326"/>
    </cofactor>
</comment>
<gene>
    <name evidence="7" type="primary">cblA2</name>
    <name evidence="7" type="ORF">COEU31_18500</name>
</gene>
<evidence type="ECO:0000256" key="3">
    <source>
        <dbReference type="ARBA" id="ARBA00022898"/>
    </source>
</evidence>
<dbReference type="RefSeq" id="WP_055223459.1">
    <property type="nucleotide sequence ID" value="NZ_BLYL01000010.1"/>
</dbReference>
<dbReference type="Gene3D" id="3.40.640.10">
    <property type="entry name" value="Type I PLP-dependent aspartate aminotransferase-like (Major domain)"/>
    <property type="match status" value="1"/>
</dbReference>
<protein>
    <recommendedName>
        <fullName evidence="2">cysteine-S-conjugate beta-lyase</fullName>
        <ecNumber evidence="2">4.4.1.13</ecNumber>
    </recommendedName>
</protein>
<dbReference type="PANTHER" id="PTHR43525:SF1">
    <property type="entry name" value="PROTEIN MALY"/>
    <property type="match status" value="1"/>
</dbReference>
<evidence type="ECO:0000313" key="7">
    <source>
        <dbReference type="EMBL" id="GFO94804.1"/>
    </source>
</evidence>
<reference evidence="7" key="1">
    <citation type="submission" date="2020-06" db="EMBL/GenBank/DDBJ databases">
        <title>Characterization of fructooligosaccharide metabolism and fructooligosaccharide-degrading enzymes in human commensal butyrate producers.</title>
        <authorList>
            <person name="Tanno H."/>
            <person name="Fujii T."/>
            <person name="Hirano K."/>
            <person name="Maeno S."/>
            <person name="Tonozuka T."/>
            <person name="Sakamoto M."/>
            <person name="Ohkuma M."/>
            <person name="Tochio T."/>
            <person name="Endo A."/>
        </authorList>
    </citation>
    <scope>NUCLEOTIDE SEQUENCE</scope>
    <source>
        <strain evidence="7">JCM 31265</strain>
    </source>
</reference>
<evidence type="ECO:0000256" key="1">
    <source>
        <dbReference type="ARBA" id="ARBA00001933"/>
    </source>
</evidence>
<feature type="domain" description="Aminotransferase class I/classII large" evidence="6">
    <location>
        <begin position="32"/>
        <end position="384"/>
    </location>
</feature>
<dbReference type="InterPro" id="IPR051798">
    <property type="entry name" value="Class-II_PLP-Dep_Aminotrans"/>
</dbReference>